<feature type="region of interest" description="Disordered" evidence="1">
    <location>
        <begin position="1"/>
        <end position="49"/>
    </location>
</feature>
<dbReference type="KEGG" id="fal:FRAAL1488"/>
<protein>
    <submittedName>
        <fullName evidence="2">Uncharacterized protein</fullName>
    </submittedName>
</protein>
<sequence>MRDGPSVRLAPRHSGLVASGEAHPRRRPDGRGAAGCGRRPAPQRRPPVSVRGLARIGRGKPIVLGSTGADIRPRLSVSGHT</sequence>
<reference evidence="2 3" key="1">
    <citation type="journal article" date="2007" name="Genome Res.">
        <title>Genome characteristics of facultatively symbiotic Frankia sp. strains reflect host range and host plant biogeography.</title>
        <authorList>
            <person name="Normand P."/>
            <person name="Lapierre P."/>
            <person name="Tisa L.S."/>
            <person name="Gogarten J.P."/>
            <person name="Alloisio N."/>
            <person name="Bagnarol E."/>
            <person name="Bassi C.A."/>
            <person name="Berry A.M."/>
            <person name="Bickhart D.M."/>
            <person name="Choisne N."/>
            <person name="Couloux A."/>
            <person name="Cournoyer B."/>
            <person name="Cruveiller S."/>
            <person name="Daubin V."/>
            <person name="Demange N."/>
            <person name="Francino M.P."/>
            <person name="Goltsman E."/>
            <person name="Huang Y."/>
            <person name="Kopp O.R."/>
            <person name="Labarre L."/>
            <person name="Lapidus A."/>
            <person name="Lavire C."/>
            <person name="Marechal J."/>
            <person name="Martinez M."/>
            <person name="Mastronunzio J.E."/>
            <person name="Mullin B.C."/>
            <person name="Niemann J."/>
            <person name="Pujic P."/>
            <person name="Rawnsley T."/>
            <person name="Rouy Z."/>
            <person name="Schenowitz C."/>
            <person name="Sellstedt A."/>
            <person name="Tavares F."/>
            <person name="Tomkins J.P."/>
            <person name="Vallenet D."/>
            <person name="Valverde C."/>
            <person name="Wall L.G."/>
            <person name="Wang Y."/>
            <person name="Medigue C."/>
            <person name="Benson D.R."/>
        </authorList>
    </citation>
    <scope>NUCLEOTIDE SEQUENCE [LARGE SCALE GENOMIC DNA]</scope>
    <source>
        <strain evidence="3">DSM 45986 / CECT 9034 / ACN14a</strain>
    </source>
</reference>
<dbReference type="HOGENOM" id="CLU_2568850_0_0_11"/>
<evidence type="ECO:0000313" key="3">
    <source>
        <dbReference type="Proteomes" id="UP000000657"/>
    </source>
</evidence>
<organism evidence="2 3">
    <name type="scientific">Frankia alni (strain DSM 45986 / CECT 9034 / ACN14a)</name>
    <dbReference type="NCBI Taxonomy" id="326424"/>
    <lineage>
        <taxon>Bacteria</taxon>
        <taxon>Bacillati</taxon>
        <taxon>Actinomycetota</taxon>
        <taxon>Actinomycetes</taxon>
        <taxon>Frankiales</taxon>
        <taxon>Frankiaceae</taxon>
        <taxon>Frankia</taxon>
    </lineage>
</organism>
<dbReference type="EMBL" id="CT573213">
    <property type="protein sequence ID" value="CAJ60144.1"/>
    <property type="molecule type" value="Genomic_DNA"/>
</dbReference>
<gene>
    <name evidence="2" type="ordered locus">FRAAL1488</name>
</gene>
<accession>Q0RQN0</accession>
<feature type="region of interest" description="Disordered" evidence="1">
    <location>
        <begin position="61"/>
        <end position="81"/>
    </location>
</feature>
<proteinExistence type="predicted"/>
<name>Q0RQN0_FRAAA</name>
<keyword evidence="3" id="KW-1185">Reference proteome</keyword>
<dbReference type="STRING" id="326424.FRAAL1488"/>
<evidence type="ECO:0000256" key="1">
    <source>
        <dbReference type="SAM" id="MobiDB-lite"/>
    </source>
</evidence>
<dbReference type="AlphaFoldDB" id="Q0RQN0"/>
<dbReference type="Proteomes" id="UP000000657">
    <property type="component" value="Chromosome"/>
</dbReference>
<evidence type="ECO:0000313" key="2">
    <source>
        <dbReference type="EMBL" id="CAJ60144.1"/>
    </source>
</evidence>